<dbReference type="InterPro" id="IPR003593">
    <property type="entry name" value="AAA+_ATPase"/>
</dbReference>
<accession>A0A285SKI6</accession>
<dbReference type="PANTHER" id="PTHR32071:SF57">
    <property type="entry name" value="C4-DICARBOXYLATE TRANSPORT TRANSCRIPTIONAL REGULATORY PROTEIN DCTD"/>
    <property type="match status" value="1"/>
</dbReference>
<dbReference type="InterPro" id="IPR025943">
    <property type="entry name" value="Sigma_54_int_dom_ATP-bd_2"/>
</dbReference>
<keyword evidence="2" id="KW-0547">Nucleotide-binding</keyword>
<dbReference type="GO" id="GO:0005524">
    <property type="term" value="F:ATP binding"/>
    <property type="evidence" value="ECO:0007669"/>
    <property type="project" value="UniProtKB-KW"/>
</dbReference>
<keyword evidence="12" id="KW-1185">Reference proteome</keyword>
<dbReference type="Gene3D" id="1.10.10.60">
    <property type="entry name" value="Homeodomain-like"/>
    <property type="match status" value="1"/>
</dbReference>
<dbReference type="Gene3D" id="3.40.50.2300">
    <property type="match status" value="1"/>
</dbReference>
<evidence type="ECO:0000256" key="1">
    <source>
        <dbReference type="ARBA" id="ARBA00022553"/>
    </source>
</evidence>
<evidence type="ECO:0000313" key="11">
    <source>
        <dbReference type="EMBL" id="SOC06663.1"/>
    </source>
</evidence>
<dbReference type="AlphaFoldDB" id="A0A285SKI6"/>
<dbReference type="Pfam" id="PF00072">
    <property type="entry name" value="Response_reg"/>
    <property type="match status" value="1"/>
</dbReference>
<reference evidence="11 12" key="1">
    <citation type="submission" date="2017-08" db="EMBL/GenBank/DDBJ databases">
        <authorList>
            <person name="de Groot N.N."/>
        </authorList>
    </citation>
    <scope>NUCLEOTIDE SEQUENCE [LARGE SCALE GENOMIC DNA]</scope>
    <source>
        <strain evidence="11 12">USBA 352</strain>
    </source>
</reference>
<dbReference type="InterPro" id="IPR011006">
    <property type="entry name" value="CheY-like_superfamily"/>
</dbReference>
<feature type="domain" description="Sigma-54 factor interaction" evidence="9">
    <location>
        <begin position="150"/>
        <end position="379"/>
    </location>
</feature>
<proteinExistence type="predicted"/>
<sequence length="451" mass="48773">MAESRDIGGTVVLVDDDPAVLEAMRETLVLEGYTVRAHGEPLAALAGLDGRFAGVVISDLRMPEMDGLELMARVHAIDPAIPFILVTGHGDVPRAVEAMRSGAFDFLEKPADPDYLIALAANALRLRALELDNRRLRGERAADREISGVLIGISRAMALLRDEVLAVAAADVDTLIHGETGTGKELVARCLHRFSPRGQGQFVAINCGALPENLIASELFGHEAGAFTGAVKRRIGRFEHASGGTLFLDEIESMPLHLQTQLLRALQERAIERVGSNEPVPIDVKVVAATKVDLREAADAGTFREDLFYRLNMAEIRIPPLRERAEDIPVLFRHFAGEAAAARQRECPAIAPAVMAGLIGERWRGNVRELRNRAERLALGLGSRQPAGGSGAAASLPERLDSFEEAAIREAIEASSGNLSAVARQLGIPRKKLYLRMEKLGIELPERGISS</sequence>
<dbReference type="SUPFAM" id="SSF52172">
    <property type="entry name" value="CheY-like"/>
    <property type="match status" value="1"/>
</dbReference>
<dbReference type="SUPFAM" id="SSF46689">
    <property type="entry name" value="Homeodomain-like"/>
    <property type="match status" value="1"/>
</dbReference>
<dbReference type="Pfam" id="PF02954">
    <property type="entry name" value="HTH_8"/>
    <property type="match status" value="1"/>
</dbReference>
<feature type="domain" description="Response regulatory" evidence="10">
    <location>
        <begin position="10"/>
        <end position="124"/>
    </location>
</feature>
<dbReference type="Pfam" id="PF25601">
    <property type="entry name" value="AAA_lid_14"/>
    <property type="match status" value="1"/>
</dbReference>
<dbReference type="InterPro" id="IPR002197">
    <property type="entry name" value="HTH_Fis"/>
</dbReference>
<dbReference type="InterPro" id="IPR009057">
    <property type="entry name" value="Homeodomain-like_sf"/>
</dbReference>
<evidence type="ECO:0000256" key="7">
    <source>
        <dbReference type="ARBA" id="ARBA00023163"/>
    </source>
</evidence>
<dbReference type="InterPro" id="IPR002078">
    <property type="entry name" value="Sigma_54_int"/>
</dbReference>
<evidence type="ECO:0000256" key="6">
    <source>
        <dbReference type="ARBA" id="ARBA00023159"/>
    </source>
</evidence>
<dbReference type="InterPro" id="IPR027417">
    <property type="entry name" value="P-loop_NTPase"/>
</dbReference>
<dbReference type="STRING" id="538381.GCA_001696535_02134"/>
<dbReference type="InterPro" id="IPR001789">
    <property type="entry name" value="Sig_transdc_resp-reg_receiver"/>
</dbReference>
<keyword evidence="1 8" id="KW-0597">Phosphoprotein</keyword>
<dbReference type="PROSITE" id="PS50045">
    <property type="entry name" value="SIGMA54_INTERACT_4"/>
    <property type="match status" value="1"/>
</dbReference>
<dbReference type="Proteomes" id="UP000219331">
    <property type="component" value="Unassembled WGS sequence"/>
</dbReference>
<keyword evidence="5" id="KW-0805">Transcription regulation</keyword>
<dbReference type="SUPFAM" id="SSF52540">
    <property type="entry name" value="P-loop containing nucleoside triphosphate hydrolases"/>
    <property type="match status" value="1"/>
</dbReference>
<keyword evidence="3" id="KW-0067">ATP-binding</keyword>
<dbReference type="FunFam" id="3.40.50.2300:FF:000018">
    <property type="entry name" value="DNA-binding transcriptional regulator NtrC"/>
    <property type="match status" value="1"/>
</dbReference>
<evidence type="ECO:0000259" key="9">
    <source>
        <dbReference type="PROSITE" id="PS50045"/>
    </source>
</evidence>
<dbReference type="SMART" id="SM00382">
    <property type="entry name" value="AAA"/>
    <property type="match status" value="1"/>
</dbReference>
<dbReference type="PRINTS" id="PR01590">
    <property type="entry name" value="HTHFIS"/>
</dbReference>
<name>A0A285SKI6_9HYPH</name>
<evidence type="ECO:0000256" key="4">
    <source>
        <dbReference type="ARBA" id="ARBA00023012"/>
    </source>
</evidence>
<feature type="modified residue" description="4-aspartylphosphate" evidence="8">
    <location>
        <position position="59"/>
    </location>
</feature>
<keyword evidence="6" id="KW-0010">Activator</keyword>
<dbReference type="FunFam" id="3.40.50.300:FF:000006">
    <property type="entry name" value="DNA-binding transcriptional regulator NtrC"/>
    <property type="match status" value="1"/>
</dbReference>
<evidence type="ECO:0000313" key="12">
    <source>
        <dbReference type="Proteomes" id="UP000219331"/>
    </source>
</evidence>
<gene>
    <name evidence="11" type="ORF">SAMN05421512_105156</name>
</gene>
<dbReference type="GO" id="GO:0000160">
    <property type="term" value="P:phosphorelay signal transduction system"/>
    <property type="evidence" value="ECO:0007669"/>
    <property type="project" value="UniProtKB-KW"/>
</dbReference>
<organism evidence="11 12">
    <name type="scientific">Stappia indica</name>
    <dbReference type="NCBI Taxonomy" id="538381"/>
    <lineage>
        <taxon>Bacteria</taxon>
        <taxon>Pseudomonadati</taxon>
        <taxon>Pseudomonadota</taxon>
        <taxon>Alphaproteobacteria</taxon>
        <taxon>Hyphomicrobiales</taxon>
        <taxon>Stappiaceae</taxon>
        <taxon>Stappia</taxon>
    </lineage>
</organism>
<dbReference type="PROSITE" id="PS00676">
    <property type="entry name" value="SIGMA54_INTERACT_2"/>
    <property type="match status" value="1"/>
</dbReference>
<dbReference type="GO" id="GO:0006355">
    <property type="term" value="P:regulation of DNA-templated transcription"/>
    <property type="evidence" value="ECO:0007669"/>
    <property type="project" value="InterPro"/>
</dbReference>
<dbReference type="CDD" id="cd00009">
    <property type="entry name" value="AAA"/>
    <property type="match status" value="1"/>
</dbReference>
<keyword evidence="7" id="KW-0804">Transcription</keyword>
<dbReference type="SMART" id="SM00448">
    <property type="entry name" value="REC"/>
    <property type="match status" value="1"/>
</dbReference>
<evidence type="ECO:0000256" key="8">
    <source>
        <dbReference type="PROSITE-ProRule" id="PRU00169"/>
    </source>
</evidence>
<dbReference type="Pfam" id="PF00158">
    <property type="entry name" value="Sigma54_activat"/>
    <property type="match status" value="1"/>
</dbReference>
<evidence type="ECO:0000259" key="10">
    <source>
        <dbReference type="PROSITE" id="PS50110"/>
    </source>
</evidence>
<dbReference type="InterPro" id="IPR058031">
    <property type="entry name" value="AAA_lid_NorR"/>
</dbReference>
<evidence type="ECO:0000256" key="2">
    <source>
        <dbReference type="ARBA" id="ARBA00022741"/>
    </source>
</evidence>
<dbReference type="Gene3D" id="1.10.8.60">
    <property type="match status" value="1"/>
</dbReference>
<dbReference type="Gene3D" id="3.40.50.300">
    <property type="entry name" value="P-loop containing nucleotide triphosphate hydrolases"/>
    <property type="match status" value="1"/>
</dbReference>
<dbReference type="EMBL" id="OBML01000005">
    <property type="protein sequence ID" value="SOC06663.1"/>
    <property type="molecule type" value="Genomic_DNA"/>
</dbReference>
<dbReference type="GO" id="GO:0043565">
    <property type="term" value="F:sequence-specific DNA binding"/>
    <property type="evidence" value="ECO:0007669"/>
    <property type="project" value="InterPro"/>
</dbReference>
<keyword evidence="4" id="KW-0902">Two-component regulatory system</keyword>
<evidence type="ECO:0000256" key="3">
    <source>
        <dbReference type="ARBA" id="ARBA00022840"/>
    </source>
</evidence>
<dbReference type="RefSeq" id="WP_208980338.1">
    <property type="nucleotide sequence ID" value="NZ_OBML01000005.1"/>
</dbReference>
<dbReference type="PANTHER" id="PTHR32071">
    <property type="entry name" value="TRANSCRIPTIONAL REGULATORY PROTEIN"/>
    <property type="match status" value="1"/>
</dbReference>
<dbReference type="PROSITE" id="PS50110">
    <property type="entry name" value="RESPONSE_REGULATORY"/>
    <property type="match status" value="1"/>
</dbReference>
<dbReference type="CDD" id="cd17549">
    <property type="entry name" value="REC_DctD-like"/>
    <property type="match status" value="1"/>
</dbReference>
<protein>
    <submittedName>
        <fullName evidence="11">Two-component system, NtrC family, C4-dicarboxylate transport response regulator DctD</fullName>
    </submittedName>
</protein>
<evidence type="ECO:0000256" key="5">
    <source>
        <dbReference type="ARBA" id="ARBA00023015"/>
    </source>
</evidence>